<evidence type="ECO:0000313" key="2">
    <source>
        <dbReference type="Proteomes" id="UP000441354"/>
    </source>
</evidence>
<dbReference type="EMBL" id="WBOT01000001">
    <property type="protein sequence ID" value="KAB2335819.1"/>
    <property type="molecule type" value="Genomic_DNA"/>
</dbReference>
<evidence type="ECO:0000313" key="1">
    <source>
        <dbReference type="EMBL" id="KAB2335819.1"/>
    </source>
</evidence>
<dbReference type="InterPro" id="IPR053158">
    <property type="entry name" value="CapK_Type1_Caps_Biosynth"/>
</dbReference>
<keyword evidence="2" id="KW-1185">Reference proteome</keyword>
<dbReference type="PANTHER" id="PTHR36932:SF1">
    <property type="entry name" value="CAPSULAR POLYSACCHARIDE BIOSYNTHESIS PROTEIN"/>
    <property type="match status" value="1"/>
</dbReference>
<name>A0A7V7RQR9_9BACI</name>
<dbReference type="PANTHER" id="PTHR36932">
    <property type="entry name" value="CAPSULAR POLYSACCHARIDE BIOSYNTHESIS PROTEIN"/>
    <property type="match status" value="1"/>
</dbReference>
<comment type="caution">
    <text evidence="1">The sequence shown here is derived from an EMBL/GenBank/DDBJ whole genome shotgun (WGS) entry which is preliminary data.</text>
</comment>
<proteinExistence type="predicted"/>
<dbReference type="InterPro" id="IPR012685">
    <property type="entry name" value="CHP02304_F390_synth-rel"/>
</dbReference>
<dbReference type="InterPro" id="IPR042099">
    <property type="entry name" value="ANL_N_sf"/>
</dbReference>
<dbReference type="SUPFAM" id="SSF56801">
    <property type="entry name" value="Acetyl-CoA synthetase-like"/>
    <property type="match status" value="1"/>
</dbReference>
<dbReference type="AlphaFoldDB" id="A0A7V7RQR9"/>
<gene>
    <name evidence="1" type="ORF">F7732_04455</name>
</gene>
<reference evidence="1 2" key="1">
    <citation type="journal article" date="2014" name="Arch. Microbiol.">
        <title>Bacillus mesophilum sp. nov., strain IITR-54T, a novel 4-chlorobiphenyl dechlorinating bacterium.</title>
        <authorList>
            <person name="Manickam N."/>
            <person name="Singh N.K."/>
            <person name="Bajaj A."/>
            <person name="Kumar R.M."/>
            <person name="Kaur G."/>
            <person name="Kaur N."/>
            <person name="Bala M."/>
            <person name="Kumar A."/>
            <person name="Mayilraj S."/>
        </authorList>
    </citation>
    <scope>NUCLEOTIDE SEQUENCE [LARGE SCALE GENOMIC DNA]</scope>
    <source>
        <strain evidence="1 2">IITR-54</strain>
    </source>
</reference>
<dbReference type="RefSeq" id="WP_151572418.1">
    <property type="nucleotide sequence ID" value="NZ_WBOT01000001.1"/>
</dbReference>
<organism evidence="1 2">
    <name type="scientific">Bacillus mesophilum</name>
    <dbReference type="NCBI Taxonomy" id="1071718"/>
    <lineage>
        <taxon>Bacteria</taxon>
        <taxon>Bacillati</taxon>
        <taxon>Bacillota</taxon>
        <taxon>Bacilli</taxon>
        <taxon>Bacillales</taxon>
        <taxon>Bacillaceae</taxon>
        <taxon>Bacillus</taxon>
    </lineage>
</organism>
<accession>A0A7V7RQR9</accession>
<sequence length="443" mass="51612">MSKWKILMQYIKTKRRTFRSRTDLLAYQHSKIKSHLEYVQQNSPFYADLLKPYQKEISEQNWEALPVIDKKLMMEHFDVFNTVNITAEEAFSVALKAEETRDFSPKIRDVSIGLSSGTSGNRGIFLISDQERAMWSGTILAKLLPSSILRKHSIAFFLRANNNLYEAAGEGRISFYFFDLLDSLEIHKKRLNDIKPSIVVGPPSMLRMIAQWQNEGDIEITPVKMISVAEVLEEVDRHYIEKTFRQKLHNVYQCTEGFLAATCNHGTLHINEDIVCIHKQYIDKEHGVFMPIITDFTRTSQPIIRYQLNDLLVEKKDECPCGSPFMALERIDGRSDDLFWGTNKLSGEKVPIFPDFLRRAVMAATDRINEYKVIQTNWIEIAVMIKGDGEQVKMEQEVKSKIWELWDTLSLNRPQVIFQTYDEKLSHIKRKRIESRLRQNHES</sequence>
<dbReference type="NCBIfam" id="TIGR02304">
    <property type="entry name" value="aden_form_hyp"/>
    <property type="match status" value="1"/>
</dbReference>
<dbReference type="Gene3D" id="3.40.50.12780">
    <property type="entry name" value="N-terminal domain of ligase-like"/>
    <property type="match status" value="1"/>
</dbReference>
<dbReference type="OrthoDB" id="580775at2"/>
<dbReference type="Proteomes" id="UP000441354">
    <property type="component" value="Unassembled WGS sequence"/>
</dbReference>
<protein>
    <submittedName>
        <fullName evidence="1">Adenylate cyclase</fullName>
    </submittedName>
</protein>